<evidence type="ECO:0000313" key="3">
    <source>
        <dbReference type="Proteomes" id="UP000572051"/>
    </source>
</evidence>
<dbReference type="InterPro" id="IPR043746">
    <property type="entry name" value="DUF5691"/>
</dbReference>
<protein>
    <submittedName>
        <fullName evidence="2">Uncharacterized protein</fullName>
    </submittedName>
</protein>
<keyword evidence="3" id="KW-1185">Reference proteome</keyword>
<dbReference type="Pfam" id="PF18944">
    <property type="entry name" value="DUF5691"/>
    <property type="match status" value="1"/>
</dbReference>
<dbReference type="RefSeq" id="WP_179823851.1">
    <property type="nucleotide sequence ID" value="NZ_JACCFS010000001.1"/>
</dbReference>
<sequence length="504" mass="55254">MTTPPSDSWDRLVSTALVGTGRRAVPDTPDLPDTPADVPARVLLDRAVLAAVRRDAGYTPSTRTPVTPDGDAERPEVGAAADARLADILASRPELLPEWLRLAADAGLSPSRATVPTLLDRGVGDSELRPAIVRAVGPRARWLARFKPAWSYAHAVLLPDDRYRERDWTHGTPGERRHALAALRATDPAGARELLAEAWPGLRQADQRRHLLETLATGLGADDEPLLDRALDDRSATVRGQALALLTRLPDSGHAHRLRGYVRELVRTDERGGVAVDPVRPDRSDILRDLTLVVTGREPDTAATQAERASALVTHAPLDVWTDLLGRTPEDVVARLERSDEPRLRETFAGAAGLQGDAAWARALLRSIGTGLVDPRSHHYRDRGALQLAGLFAALPPDERCRVLLDAVDDDTTLLALDQVIRTVPAPWSADLCDWVVRRLHRPLKRRSDVSGFRVFCSVAAERLSPELHTALPDQPPTGDTAAAEPYLRLRDTLRFRHDMTREL</sequence>
<comment type="caution">
    <text evidence="2">The sequence shown here is derived from an EMBL/GenBank/DDBJ whole genome shotgun (WGS) entry which is preliminary data.</text>
</comment>
<evidence type="ECO:0000313" key="2">
    <source>
        <dbReference type="EMBL" id="NYJ34949.1"/>
    </source>
</evidence>
<name>A0A7Z0EMS0_9ACTN</name>
<evidence type="ECO:0000256" key="1">
    <source>
        <dbReference type="SAM" id="MobiDB-lite"/>
    </source>
</evidence>
<gene>
    <name evidence="2" type="ORF">HNR10_002830</name>
</gene>
<proteinExistence type="predicted"/>
<reference evidence="2 3" key="1">
    <citation type="submission" date="2020-07" db="EMBL/GenBank/DDBJ databases">
        <title>Sequencing the genomes of 1000 actinobacteria strains.</title>
        <authorList>
            <person name="Klenk H.-P."/>
        </authorList>
    </citation>
    <scope>NUCLEOTIDE SEQUENCE [LARGE SCALE GENOMIC DNA]</scope>
    <source>
        <strain evidence="2 3">DSM 44442</strain>
    </source>
</reference>
<dbReference type="EMBL" id="JACCFS010000001">
    <property type="protein sequence ID" value="NYJ34949.1"/>
    <property type="molecule type" value="Genomic_DNA"/>
</dbReference>
<dbReference type="Proteomes" id="UP000572051">
    <property type="component" value="Unassembled WGS sequence"/>
</dbReference>
<feature type="region of interest" description="Disordered" evidence="1">
    <location>
        <begin position="55"/>
        <end position="74"/>
    </location>
</feature>
<organism evidence="2 3">
    <name type="scientific">Nocardiopsis aegyptia</name>
    <dbReference type="NCBI Taxonomy" id="220378"/>
    <lineage>
        <taxon>Bacteria</taxon>
        <taxon>Bacillati</taxon>
        <taxon>Actinomycetota</taxon>
        <taxon>Actinomycetes</taxon>
        <taxon>Streptosporangiales</taxon>
        <taxon>Nocardiopsidaceae</taxon>
        <taxon>Nocardiopsis</taxon>
    </lineage>
</organism>
<accession>A0A7Z0EMS0</accession>
<dbReference type="AlphaFoldDB" id="A0A7Z0EMS0"/>